<dbReference type="Ensembl" id="ENSFHET00000021636.1">
    <property type="protein sequence ID" value="ENSFHEP00000013949.1"/>
    <property type="gene ID" value="ENSFHEG00000015563.1"/>
</dbReference>
<dbReference type="GO" id="GO:0004867">
    <property type="term" value="F:serine-type endopeptidase inhibitor activity"/>
    <property type="evidence" value="ECO:0007669"/>
    <property type="project" value="TreeGrafter"/>
</dbReference>
<dbReference type="PANTHER" id="PTHR19441:SF30">
    <property type="entry name" value="ELAFIN"/>
    <property type="match status" value="1"/>
</dbReference>
<keyword evidence="2" id="KW-1015">Disulfide bond</keyword>
<dbReference type="GO" id="GO:0005615">
    <property type="term" value="C:extracellular space"/>
    <property type="evidence" value="ECO:0007669"/>
    <property type="project" value="TreeGrafter"/>
</dbReference>
<keyword evidence="1" id="KW-0732">Signal</keyword>
<dbReference type="InterPro" id="IPR036645">
    <property type="entry name" value="Elafin-like_sf"/>
</dbReference>
<proteinExistence type="predicted"/>
<dbReference type="InterPro" id="IPR008197">
    <property type="entry name" value="WAP_dom"/>
</dbReference>
<organism evidence="4 5">
    <name type="scientific">Fundulus heteroclitus</name>
    <name type="common">Killifish</name>
    <name type="synonym">Mummichog</name>
    <dbReference type="NCBI Taxonomy" id="8078"/>
    <lineage>
        <taxon>Eukaryota</taxon>
        <taxon>Metazoa</taxon>
        <taxon>Chordata</taxon>
        <taxon>Craniata</taxon>
        <taxon>Vertebrata</taxon>
        <taxon>Euteleostomi</taxon>
        <taxon>Actinopterygii</taxon>
        <taxon>Neopterygii</taxon>
        <taxon>Teleostei</taxon>
        <taxon>Neoteleostei</taxon>
        <taxon>Acanthomorphata</taxon>
        <taxon>Ovalentaria</taxon>
        <taxon>Atherinomorphae</taxon>
        <taxon>Cyprinodontiformes</taxon>
        <taxon>Fundulidae</taxon>
        <taxon>Fundulus</taxon>
    </lineage>
</organism>
<dbReference type="Pfam" id="PF00095">
    <property type="entry name" value="WAP"/>
    <property type="match status" value="2"/>
</dbReference>
<evidence type="ECO:0000259" key="3">
    <source>
        <dbReference type="PROSITE" id="PS51390"/>
    </source>
</evidence>
<sequence length="144" mass="16055">MCVQKAGTNEKTSALLISHNFFKPGNCPRDFQPFAQAKPCVHDGDCNDGEKCCVYEGTAVCAHGMKYLRYSLRYFDCGYNEKCCFNGCGYECMSTAPVKPGTCGPPLFTPWCYRFCDYDSQCPNSKKCCPTTCGRVCRDPRPVV</sequence>
<dbReference type="Gene3D" id="4.10.75.10">
    <property type="entry name" value="Elafin-like"/>
    <property type="match status" value="3"/>
</dbReference>
<protein>
    <submittedName>
        <fullName evidence="4">WAP four-disulfide core domain 2</fullName>
    </submittedName>
</protein>
<evidence type="ECO:0000313" key="4">
    <source>
        <dbReference type="Ensembl" id="ENSFHEP00000013949.1"/>
    </source>
</evidence>
<dbReference type="PROSITE" id="PS51390">
    <property type="entry name" value="WAP"/>
    <property type="match status" value="1"/>
</dbReference>
<dbReference type="GO" id="GO:0019731">
    <property type="term" value="P:antibacterial humoral response"/>
    <property type="evidence" value="ECO:0007669"/>
    <property type="project" value="TreeGrafter"/>
</dbReference>
<evidence type="ECO:0000256" key="1">
    <source>
        <dbReference type="ARBA" id="ARBA00022729"/>
    </source>
</evidence>
<dbReference type="PRINTS" id="PR00003">
    <property type="entry name" value="4DISULPHCORE"/>
</dbReference>
<reference evidence="4" key="2">
    <citation type="submission" date="2025-09" db="UniProtKB">
        <authorList>
            <consortium name="Ensembl"/>
        </authorList>
    </citation>
    <scope>IDENTIFICATION</scope>
</reference>
<dbReference type="AlphaFoldDB" id="A0A3Q2PM51"/>
<feature type="domain" description="WAP" evidence="3">
    <location>
        <begin position="96"/>
        <end position="141"/>
    </location>
</feature>
<reference evidence="4" key="1">
    <citation type="submission" date="2025-08" db="UniProtKB">
        <authorList>
            <consortium name="Ensembl"/>
        </authorList>
    </citation>
    <scope>IDENTIFICATION</scope>
</reference>
<keyword evidence="5" id="KW-1185">Reference proteome</keyword>
<evidence type="ECO:0000313" key="5">
    <source>
        <dbReference type="Proteomes" id="UP000265000"/>
    </source>
</evidence>
<dbReference type="GeneTree" id="ENSGT00940000165527"/>
<name>A0A3Q2PM51_FUNHE</name>
<dbReference type="SMART" id="SM00217">
    <property type="entry name" value="WAP"/>
    <property type="match status" value="1"/>
</dbReference>
<dbReference type="SUPFAM" id="SSF57256">
    <property type="entry name" value="Elafin-like"/>
    <property type="match status" value="2"/>
</dbReference>
<dbReference type="GO" id="GO:0045087">
    <property type="term" value="P:innate immune response"/>
    <property type="evidence" value="ECO:0007669"/>
    <property type="project" value="TreeGrafter"/>
</dbReference>
<dbReference type="Proteomes" id="UP000265000">
    <property type="component" value="Unplaced"/>
</dbReference>
<dbReference type="PANTHER" id="PTHR19441">
    <property type="entry name" value="WHEY ACDIC PROTEIN WAP"/>
    <property type="match status" value="1"/>
</dbReference>
<evidence type="ECO:0000256" key="2">
    <source>
        <dbReference type="ARBA" id="ARBA00023157"/>
    </source>
</evidence>
<accession>A0A3Q2PM51</accession>
<dbReference type="InterPro" id="IPR050514">
    <property type="entry name" value="WAP_four-disulfide_core"/>
</dbReference>